<evidence type="ECO:0000313" key="2">
    <source>
        <dbReference type="Proteomes" id="UP000537204"/>
    </source>
</evidence>
<dbReference type="Proteomes" id="UP000537204">
    <property type="component" value="Unassembled WGS sequence"/>
</dbReference>
<gene>
    <name evidence="1" type="ORF">HDE68_002865</name>
</gene>
<dbReference type="RefSeq" id="WP_183882851.1">
    <property type="nucleotide sequence ID" value="NZ_JACHCE010000004.1"/>
</dbReference>
<protein>
    <submittedName>
        <fullName evidence="1">Uncharacterized protein</fullName>
    </submittedName>
</protein>
<accession>A0A7W9DZ65</accession>
<evidence type="ECO:0000313" key="1">
    <source>
        <dbReference type="EMBL" id="MBB5636952.1"/>
    </source>
</evidence>
<proteinExistence type="predicted"/>
<organism evidence="1 2">
    <name type="scientific">Pedobacter cryoconitis</name>
    <dbReference type="NCBI Taxonomy" id="188932"/>
    <lineage>
        <taxon>Bacteria</taxon>
        <taxon>Pseudomonadati</taxon>
        <taxon>Bacteroidota</taxon>
        <taxon>Sphingobacteriia</taxon>
        <taxon>Sphingobacteriales</taxon>
        <taxon>Sphingobacteriaceae</taxon>
        <taxon>Pedobacter</taxon>
    </lineage>
</organism>
<dbReference type="AlphaFoldDB" id="A0A7W9DZ65"/>
<reference evidence="1 2" key="1">
    <citation type="submission" date="2020-08" db="EMBL/GenBank/DDBJ databases">
        <title>Genomic Encyclopedia of Type Strains, Phase IV (KMG-V): Genome sequencing to study the core and pangenomes of soil and plant-associated prokaryotes.</title>
        <authorList>
            <person name="Whitman W."/>
        </authorList>
    </citation>
    <scope>NUCLEOTIDE SEQUENCE [LARGE SCALE GENOMIC DNA]</scope>
    <source>
        <strain evidence="1 2">S3M1</strain>
    </source>
</reference>
<name>A0A7W9DZ65_9SPHI</name>
<dbReference type="EMBL" id="JACHCE010000004">
    <property type="protein sequence ID" value="MBB5636952.1"/>
    <property type="molecule type" value="Genomic_DNA"/>
</dbReference>
<sequence length="67" mass="7604">MTSITPVFRIFDYAKAIEFYIDWPGFSIDSILLNLSEHHGDCTPGASACIDGFENLQDYHHLLIKKS</sequence>
<comment type="caution">
    <text evidence="1">The sequence shown here is derived from an EMBL/GenBank/DDBJ whole genome shotgun (WGS) entry which is preliminary data.</text>
</comment>